<sequence>MFFLLMSGWRVPDRVIFVGRGGAGPVYLYLKQTGPLFGTCTESEVQNCFAIRKPG</sequence>
<evidence type="ECO:0000313" key="1">
    <source>
        <dbReference type="EMBL" id="GEN62880.1"/>
    </source>
</evidence>
<reference evidence="1 2" key="1">
    <citation type="submission" date="2019-07" db="EMBL/GenBank/DDBJ databases">
        <title>Whole genome shotgun sequence of Acetobacter oeni NBRC 105207.</title>
        <authorList>
            <person name="Hosoyama A."/>
            <person name="Uohara A."/>
            <person name="Ohji S."/>
            <person name="Ichikawa N."/>
        </authorList>
    </citation>
    <scope>NUCLEOTIDE SEQUENCE [LARGE SCALE GENOMIC DNA]</scope>
    <source>
        <strain evidence="1 2">NBRC 105207</strain>
    </source>
</reference>
<accession>A0A511XIW3</accession>
<dbReference type="EMBL" id="BJYG01000011">
    <property type="protein sequence ID" value="GEN62880.1"/>
    <property type="molecule type" value="Genomic_DNA"/>
</dbReference>
<name>A0A511XIW3_9PROT</name>
<keyword evidence="2" id="KW-1185">Reference proteome</keyword>
<organism evidence="1 2">
    <name type="scientific">Acetobacter oeni</name>
    <dbReference type="NCBI Taxonomy" id="304077"/>
    <lineage>
        <taxon>Bacteria</taxon>
        <taxon>Pseudomonadati</taxon>
        <taxon>Pseudomonadota</taxon>
        <taxon>Alphaproteobacteria</taxon>
        <taxon>Acetobacterales</taxon>
        <taxon>Acetobacteraceae</taxon>
        <taxon>Acetobacter</taxon>
    </lineage>
</organism>
<evidence type="ECO:0000313" key="2">
    <source>
        <dbReference type="Proteomes" id="UP000321746"/>
    </source>
</evidence>
<protein>
    <submittedName>
        <fullName evidence="1">Uncharacterized protein</fullName>
    </submittedName>
</protein>
<comment type="caution">
    <text evidence="1">The sequence shown here is derived from an EMBL/GenBank/DDBJ whole genome shotgun (WGS) entry which is preliminary data.</text>
</comment>
<proteinExistence type="predicted"/>
<dbReference type="Proteomes" id="UP000321746">
    <property type="component" value="Unassembled WGS sequence"/>
</dbReference>
<dbReference type="AlphaFoldDB" id="A0A511XIW3"/>
<gene>
    <name evidence="1" type="ORF">AOE01nite_11040</name>
</gene>